<reference evidence="1 2" key="1">
    <citation type="journal article" date="2013" name="PLoS Genet.">
        <title>The genome and development-dependent transcriptomes of Pyronema confluens: a window into fungal evolution.</title>
        <authorList>
            <person name="Traeger S."/>
            <person name="Altegoer F."/>
            <person name="Freitag M."/>
            <person name="Gabaldon T."/>
            <person name="Kempken F."/>
            <person name="Kumar A."/>
            <person name="Marcet-Houben M."/>
            <person name="Poggeler S."/>
            <person name="Stajich J.E."/>
            <person name="Nowrousian M."/>
        </authorList>
    </citation>
    <scope>NUCLEOTIDE SEQUENCE [LARGE SCALE GENOMIC DNA]</scope>
    <source>
        <strain evidence="2">CBS 100304</strain>
        <tissue evidence="1">Vegetative mycelium</tissue>
    </source>
</reference>
<organism evidence="1 2">
    <name type="scientific">Pyronema omphalodes (strain CBS 100304)</name>
    <name type="common">Pyronema confluens</name>
    <dbReference type="NCBI Taxonomy" id="1076935"/>
    <lineage>
        <taxon>Eukaryota</taxon>
        <taxon>Fungi</taxon>
        <taxon>Dikarya</taxon>
        <taxon>Ascomycota</taxon>
        <taxon>Pezizomycotina</taxon>
        <taxon>Pezizomycetes</taxon>
        <taxon>Pezizales</taxon>
        <taxon>Pyronemataceae</taxon>
        <taxon>Pyronema</taxon>
    </lineage>
</organism>
<sequence length="8" mass="888">MNSLPTLL</sequence>
<proteinExistence type="predicted"/>
<evidence type="ECO:0000313" key="2">
    <source>
        <dbReference type="Proteomes" id="UP000018144"/>
    </source>
</evidence>
<accession>U4LN39</accession>
<gene>
    <name evidence="1" type="ORF">PCON_01435</name>
</gene>
<evidence type="ECO:0000313" key="1">
    <source>
        <dbReference type="EMBL" id="CCX33564.1"/>
    </source>
</evidence>
<keyword evidence="2" id="KW-1185">Reference proteome</keyword>
<dbReference type="EMBL" id="HF936139">
    <property type="protein sequence ID" value="CCX33564.1"/>
    <property type="molecule type" value="Genomic_DNA"/>
</dbReference>
<dbReference type="Proteomes" id="UP000018144">
    <property type="component" value="Unassembled WGS sequence"/>
</dbReference>
<protein>
    <submittedName>
        <fullName evidence="1">Uncharacterized protein</fullName>
    </submittedName>
</protein>
<name>U4LN39_PYROM</name>